<dbReference type="Gene3D" id="2.60.120.260">
    <property type="entry name" value="Galactose-binding domain-like"/>
    <property type="match status" value="1"/>
</dbReference>
<dbReference type="GO" id="GO:0008270">
    <property type="term" value="F:zinc ion binding"/>
    <property type="evidence" value="ECO:0007669"/>
    <property type="project" value="UniProtKB-KW"/>
</dbReference>
<feature type="region of interest" description="Disordered" evidence="2">
    <location>
        <begin position="674"/>
        <end position="704"/>
    </location>
</feature>
<dbReference type="Pfam" id="PF04300">
    <property type="entry name" value="FBA"/>
    <property type="match status" value="1"/>
</dbReference>
<name>B8LBZ7_THAPS</name>
<dbReference type="Pfam" id="PF17123">
    <property type="entry name" value="zf-RING_11"/>
    <property type="match status" value="1"/>
</dbReference>
<feature type="region of interest" description="Disordered" evidence="2">
    <location>
        <begin position="888"/>
        <end position="916"/>
    </location>
</feature>
<keyword evidence="1" id="KW-0862">Zinc</keyword>
<dbReference type="GeneID" id="7448327"/>
<evidence type="ECO:0000256" key="2">
    <source>
        <dbReference type="SAM" id="MobiDB-lite"/>
    </source>
</evidence>
<evidence type="ECO:0000259" key="5">
    <source>
        <dbReference type="PROSITE" id="PS51184"/>
    </source>
</evidence>
<dbReference type="eggNOG" id="KOG1428">
    <property type="taxonomic scope" value="Eukaryota"/>
</dbReference>
<dbReference type="RefSeq" id="XP_002296577.1">
    <property type="nucleotide sequence ID" value="XM_002296541.1"/>
</dbReference>
<feature type="compositionally biased region" description="Polar residues" evidence="2">
    <location>
        <begin position="674"/>
        <end position="690"/>
    </location>
</feature>
<evidence type="ECO:0000256" key="1">
    <source>
        <dbReference type="PROSITE-ProRule" id="PRU00175"/>
    </source>
</evidence>
<dbReference type="Pfam" id="PF13621">
    <property type="entry name" value="Cupin_8"/>
    <property type="match status" value="1"/>
</dbReference>
<sequence length="1022" mass="114628">MCAERIKVPTLPPNTSRITMDDYGPSTSTFTDDSTDCAICFEPLTNDGNTITLKCGHRWHLPCLRQQLEHAQPNRMRRLLFSGCRCAKCSAFCDHPALENLTRRTDVLREKVDGLVLEQLKVDSSKAWRDALDDDDTRSKLVDEGRRSYAFYLCGACDEPFFGGTIECADQDEGELQTADDRICNVCSPKTQTICQKAYEHGAFHVWKCRYCCNPSTFVCYGNVHFCKSCHDRNSERDARRRRGESVPVLEGIPCVGESCTYPKPNGCNKHANGPSRDCEQVYYCVCCLATTPSRNALAEEQSGTRNFINNPSGEDGTMGWELVRRRHGVQWKVEAMEVPVDGSTQTNFVSTFDWCVMAQTVPLHRYLLNPSLARLEVSAKFMGRTDCPSVFKMEAIVTDSQRRILHHVSTPELDAPVDFWENASLIIEPIVIDGAYEVTMMVCGRDTRFWAGDFGSKVCHCSVRVLCEEHELEGILVGAEREHNNDNVGVAVQVQNLPNNHHLLDVIDLSDDKWPWNAHTSSGDGDDVDGITTADRADGSGGGSSTQHLSVDDRKVLMQQHVFEHFVRLRKPAHLRATKNVHWLATSAVDTETVNNPSPLLNLLDMSALQSWSSPNYATILSELAGTVQVDVEVRSSSKESFGKGKLVSMSFQQFLDRVGDANDDSLYLTASSKSESSDIDNGTTQSHNAVGKRKRATSANDNTKAKESFLSPLVSALNQNGEQFPLLPHIMGSLIPSSIYIWMGRSGTRYSSSGLHHDFHDNLYILLRGSKRFRLYAPSDAEYMYLHGNVRKIHGNGLINHCLESDKDDEGGDTTSDGVPIPTISQAKLKRLQRRKELMQRKKEVEQCLMKAEENADAGVEFAQDRLQEAERELDDIMDEFMDLDEQKDTDDNVGVKSKQPSSDNNAATPTYPKSFSKIPVELLLSEQTTEANGHDELLERYPLFQNARVAYCNLMEGDALYLPTSWFHEVSSSSQANEIDKGAHLALNYWFHPPSNPQSFRSPYSSDFWPKHWREKCVD</sequence>
<organism evidence="6 7">
    <name type="scientific">Thalassiosira pseudonana</name>
    <name type="common">Marine diatom</name>
    <name type="synonym">Cyclotella nana</name>
    <dbReference type="NCBI Taxonomy" id="35128"/>
    <lineage>
        <taxon>Eukaryota</taxon>
        <taxon>Sar</taxon>
        <taxon>Stramenopiles</taxon>
        <taxon>Ochrophyta</taxon>
        <taxon>Bacillariophyta</taxon>
        <taxon>Coscinodiscophyceae</taxon>
        <taxon>Thalassiosirophycidae</taxon>
        <taxon>Thalassiosirales</taxon>
        <taxon>Thalassiosiraceae</taxon>
        <taxon>Thalassiosira</taxon>
    </lineage>
</organism>
<reference evidence="6 7" key="1">
    <citation type="journal article" date="2004" name="Science">
        <title>The genome of the diatom Thalassiosira pseudonana: ecology, evolution, and metabolism.</title>
        <authorList>
            <person name="Armbrust E.V."/>
            <person name="Berges J.A."/>
            <person name="Bowler C."/>
            <person name="Green B.R."/>
            <person name="Martinez D."/>
            <person name="Putnam N.H."/>
            <person name="Zhou S."/>
            <person name="Allen A.E."/>
            <person name="Apt K.E."/>
            <person name="Bechner M."/>
            <person name="Brzezinski M.A."/>
            <person name="Chaal B.K."/>
            <person name="Chiovitti A."/>
            <person name="Davis A.K."/>
            <person name="Demarest M.S."/>
            <person name="Detter J.C."/>
            <person name="Glavina T."/>
            <person name="Goodstein D."/>
            <person name="Hadi M.Z."/>
            <person name="Hellsten U."/>
            <person name="Hildebrand M."/>
            <person name="Jenkins B.D."/>
            <person name="Jurka J."/>
            <person name="Kapitonov V.V."/>
            <person name="Kroger N."/>
            <person name="Lau W.W."/>
            <person name="Lane T.W."/>
            <person name="Larimer F.W."/>
            <person name="Lippmeier J.C."/>
            <person name="Lucas S."/>
            <person name="Medina M."/>
            <person name="Montsant A."/>
            <person name="Obornik M."/>
            <person name="Parker M.S."/>
            <person name="Palenik B."/>
            <person name="Pazour G.J."/>
            <person name="Richardson P.M."/>
            <person name="Rynearson T.A."/>
            <person name="Saito M.A."/>
            <person name="Schwartz D.C."/>
            <person name="Thamatrakoln K."/>
            <person name="Valentin K."/>
            <person name="Vardi A."/>
            <person name="Wilkerson F.P."/>
            <person name="Rokhsar D.S."/>
        </authorList>
    </citation>
    <scope>NUCLEOTIDE SEQUENCE [LARGE SCALE GENOMIC DNA]</scope>
    <source>
        <strain evidence="6 7">CCMP1335</strain>
    </source>
</reference>
<proteinExistence type="predicted"/>
<dbReference type="AlphaFoldDB" id="B8LBZ7"/>
<dbReference type="InterPro" id="IPR008979">
    <property type="entry name" value="Galactose-bd-like_sf"/>
</dbReference>
<feature type="domain" description="RING-type" evidence="3">
    <location>
        <begin position="37"/>
        <end position="90"/>
    </location>
</feature>
<dbReference type="SMART" id="SM00184">
    <property type="entry name" value="RING"/>
    <property type="match status" value="1"/>
</dbReference>
<dbReference type="InterPro" id="IPR013083">
    <property type="entry name" value="Znf_RING/FYVE/PHD"/>
</dbReference>
<dbReference type="InParanoid" id="B8LBZ7"/>
<dbReference type="SUPFAM" id="SSF49785">
    <property type="entry name" value="Galactose-binding domain-like"/>
    <property type="match status" value="1"/>
</dbReference>
<dbReference type="InterPro" id="IPR003347">
    <property type="entry name" value="JmjC_dom"/>
</dbReference>
<evidence type="ECO:0000313" key="6">
    <source>
        <dbReference type="EMBL" id="EED87273.1"/>
    </source>
</evidence>
<keyword evidence="1" id="KW-0863">Zinc-finger</keyword>
<dbReference type="PROSITE" id="PS50089">
    <property type="entry name" value="ZF_RING_2"/>
    <property type="match status" value="1"/>
</dbReference>
<dbReference type="PROSITE" id="PS51114">
    <property type="entry name" value="FBA"/>
    <property type="match status" value="1"/>
</dbReference>
<dbReference type="KEGG" id="tps:THAPSDRAFT_24345"/>
<dbReference type="Gene3D" id="3.30.40.10">
    <property type="entry name" value="Zinc/RING finger domain, C3HC4 (zinc finger)"/>
    <property type="match status" value="1"/>
</dbReference>
<dbReference type="GO" id="GO:0016706">
    <property type="term" value="F:2-oxoglutarate-dependent dioxygenase activity"/>
    <property type="evidence" value="ECO:0000318"/>
    <property type="project" value="GO_Central"/>
</dbReference>
<evidence type="ECO:0000259" key="4">
    <source>
        <dbReference type="PROSITE" id="PS51114"/>
    </source>
</evidence>
<dbReference type="Gene3D" id="2.60.120.10">
    <property type="entry name" value="Jelly Rolls"/>
    <property type="match status" value="2"/>
</dbReference>
<evidence type="ECO:0008006" key="8">
    <source>
        <dbReference type="Google" id="ProtNLM"/>
    </source>
</evidence>
<dbReference type="InterPro" id="IPR014710">
    <property type="entry name" value="RmlC-like_jellyroll"/>
</dbReference>
<feature type="domain" description="FBA" evidence="4">
    <location>
        <begin position="295"/>
        <end position="468"/>
    </location>
</feature>
<feature type="region of interest" description="Disordered" evidence="2">
    <location>
        <begin position="519"/>
        <end position="552"/>
    </location>
</feature>
<dbReference type="eggNOG" id="KOG2508">
    <property type="taxonomic scope" value="Eukaryota"/>
</dbReference>
<feature type="domain" description="JmjC" evidence="5">
    <location>
        <begin position="715"/>
        <end position="1011"/>
    </location>
</feature>
<dbReference type="InterPro" id="IPR007397">
    <property type="entry name" value="F-box-assoc_dom"/>
</dbReference>
<evidence type="ECO:0000259" key="3">
    <source>
        <dbReference type="PROSITE" id="PS50089"/>
    </source>
</evidence>
<gene>
    <name evidence="6" type="ORF">THAPSDRAFT_24345</name>
</gene>
<protein>
    <recommendedName>
        <fullName evidence="8">JmjC domain-containing protein</fullName>
    </recommendedName>
</protein>
<dbReference type="PaxDb" id="35128-Thaps24345"/>
<dbReference type="SUPFAM" id="SSF57850">
    <property type="entry name" value="RING/U-box"/>
    <property type="match status" value="1"/>
</dbReference>
<dbReference type="SMART" id="SM01198">
    <property type="entry name" value="FBA"/>
    <property type="match status" value="1"/>
</dbReference>
<dbReference type="PROSITE" id="PS51184">
    <property type="entry name" value="JMJC"/>
    <property type="match status" value="1"/>
</dbReference>
<accession>B8LBZ7</accession>
<feature type="compositionally biased region" description="Polar residues" evidence="2">
    <location>
        <begin position="901"/>
        <end position="916"/>
    </location>
</feature>
<keyword evidence="7" id="KW-1185">Reference proteome</keyword>
<keyword evidence="1" id="KW-0479">Metal-binding</keyword>
<reference evidence="6 7" key="2">
    <citation type="journal article" date="2008" name="Nature">
        <title>The Phaeodactylum genome reveals the evolutionary history of diatom genomes.</title>
        <authorList>
            <person name="Bowler C."/>
            <person name="Allen A.E."/>
            <person name="Badger J.H."/>
            <person name="Grimwood J."/>
            <person name="Jabbari K."/>
            <person name="Kuo A."/>
            <person name="Maheswari U."/>
            <person name="Martens C."/>
            <person name="Maumus F."/>
            <person name="Otillar R.P."/>
            <person name="Rayko E."/>
            <person name="Salamov A."/>
            <person name="Vandepoele K."/>
            <person name="Beszteri B."/>
            <person name="Gruber A."/>
            <person name="Heijde M."/>
            <person name="Katinka M."/>
            <person name="Mock T."/>
            <person name="Valentin K."/>
            <person name="Verret F."/>
            <person name="Berges J.A."/>
            <person name="Brownlee C."/>
            <person name="Cadoret J.P."/>
            <person name="Chiovitti A."/>
            <person name="Choi C.J."/>
            <person name="Coesel S."/>
            <person name="De Martino A."/>
            <person name="Detter J.C."/>
            <person name="Durkin C."/>
            <person name="Falciatore A."/>
            <person name="Fournet J."/>
            <person name="Haruta M."/>
            <person name="Huysman M.J."/>
            <person name="Jenkins B.D."/>
            <person name="Jiroutova K."/>
            <person name="Jorgensen R.E."/>
            <person name="Joubert Y."/>
            <person name="Kaplan A."/>
            <person name="Kroger N."/>
            <person name="Kroth P.G."/>
            <person name="La Roche J."/>
            <person name="Lindquist E."/>
            <person name="Lommer M."/>
            <person name="Martin-Jezequel V."/>
            <person name="Lopez P.J."/>
            <person name="Lucas S."/>
            <person name="Mangogna M."/>
            <person name="McGinnis K."/>
            <person name="Medlin L.K."/>
            <person name="Montsant A."/>
            <person name="Oudot-Le Secq M.P."/>
            <person name="Napoli C."/>
            <person name="Obornik M."/>
            <person name="Parker M.S."/>
            <person name="Petit J.L."/>
            <person name="Porcel B.M."/>
            <person name="Poulsen N."/>
            <person name="Robison M."/>
            <person name="Rychlewski L."/>
            <person name="Rynearson T.A."/>
            <person name="Schmutz J."/>
            <person name="Shapiro H."/>
            <person name="Siaut M."/>
            <person name="Stanley M."/>
            <person name="Sussman M.R."/>
            <person name="Taylor A.R."/>
            <person name="Vardi A."/>
            <person name="von Dassow P."/>
            <person name="Vyverman W."/>
            <person name="Willis A."/>
            <person name="Wyrwicz L.S."/>
            <person name="Rokhsar D.S."/>
            <person name="Weissenbach J."/>
            <person name="Armbrust E.V."/>
            <person name="Green B.R."/>
            <person name="Van de Peer Y."/>
            <person name="Grigoriev I.V."/>
        </authorList>
    </citation>
    <scope>NUCLEOTIDE SEQUENCE [LARGE SCALE GENOMIC DNA]</scope>
    <source>
        <strain evidence="6 7">CCMP1335</strain>
    </source>
</reference>
<dbReference type="InterPro" id="IPR041667">
    <property type="entry name" value="Cupin_8"/>
</dbReference>
<dbReference type="EMBL" id="DS999415">
    <property type="protein sequence ID" value="EED87273.1"/>
    <property type="molecule type" value="Genomic_DNA"/>
</dbReference>
<dbReference type="SUPFAM" id="SSF51197">
    <property type="entry name" value="Clavaminate synthase-like"/>
    <property type="match status" value="1"/>
</dbReference>
<dbReference type="CDD" id="cd16448">
    <property type="entry name" value="RING-H2"/>
    <property type="match status" value="1"/>
</dbReference>
<dbReference type="PANTHER" id="PTHR12461:SF100">
    <property type="entry name" value="JMJC DOMAIN-CONTAINING PROTEIN 4"/>
    <property type="match status" value="1"/>
</dbReference>
<dbReference type="Proteomes" id="UP000001449">
    <property type="component" value="Chromosome 11"/>
</dbReference>
<evidence type="ECO:0000313" key="7">
    <source>
        <dbReference type="Proteomes" id="UP000001449"/>
    </source>
</evidence>
<dbReference type="HOGENOM" id="CLU_295880_0_0_1"/>
<dbReference type="InterPro" id="IPR001841">
    <property type="entry name" value="Znf_RING"/>
</dbReference>
<dbReference type="PANTHER" id="PTHR12461">
    <property type="entry name" value="HYPOXIA-INDUCIBLE FACTOR 1 ALPHA INHIBITOR-RELATED"/>
    <property type="match status" value="1"/>
</dbReference>